<dbReference type="OMA" id="NEPEFMM"/>
<dbReference type="OrthoDB" id="1584003at2759"/>
<dbReference type="InterPro" id="IPR025486">
    <property type="entry name" value="DUF4378"/>
</dbReference>
<dbReference type="PANTHER" id="PTHR46836:SF7">
    <property type="entry name" value="PHOSPHATIDYLINOSITOL N-ACETYGLUCOSAMINLYTRANSFERASE SUBUNIT P-LIKE PROTEIN"/>
    <property type="match status" value="1"/>
</dbReference>
<evidence type="ECO:0000313" key="2">
    <source>
        <dbReference type="Proteomes" id="UP000032142"/>
    </source>
</evidence>
<dbReference type="GO" id="GO:0016779">
    <property type="term" value="F:nucleotidyltransferase activity"/>
    <property type="evidence" value="ECO:0007669"/>
    <property type="project" value="UniProtKB-KW"/>
</dbReference>
<proteinExistence type="predicted"/>
<dbReference type="Proteomes" id="UP000032142">
    <property type="component" value="Unassembled WGS sequence"/>
</dbReference>
<dbReference type="InterPro" id="IPR032795">
    <property type="entry name" value="DUF3741-assoc"/>
</dbReference>
<protein>
    <submittedName>
        <fullName evidence="1">[Protein-PII] uridylyltransferase</fullName>
    </submittedName>
</protein>
<dbReference type="PANTHER" id="PTHR46836">
    <property type="entry name" value="AFADIN"/>
    <property type="match status" value="1"/>
</dbReference>
<keyword evidence="1" id="KW-0548">Nucleotidyltransferase</keyword>
<dbReference type="KEGG" id="gab:108480858"/>
<dbReference type="Pfam" id="PF14309">
    <property type="entry name" value="DUF4378"/>
    <property type="match status" value="1"/>
</dbReference>
<gene>
    <name evidence="1" type="ORF">F383_06215</name>
</gene>
<keyword evidence="2" id="KW-1185">Reference proteome</keyword>
<sequence>MSKNTATPSVIARLMGLDELQSQQAVNKQRKQQRVLSENYLRKVASIGAWEKRLFNERRSFRFSIEEQKEFKVAFEVIESLDLRSSRERMHIKGPNRFEKPDYMITDQEGVPSQENPKLFQELENGFVNDSRREYGHDGTSMVPRFHLESSNERWPSSRKIVILKPKSGEAETDKNNKGFLGCGKGNLRTQVKERKNFPGDVKSTGCRSIHSSETEVSFEPPRLGFSDAQGLTNEPEFMMVSSRSNSDVNNWYKPLFHDLDGSYVAQEAKKQISERWRMNKEFRENGPSFGGRGRSRSLGEMLALSDHAKCATFRGPLGISSRDGWKNGGNGDLIKSRSQVYSTSVRSPIIRTTPKAFHVDSYMTMRLVFPWSRRKWVKQGSNGKDCPKQRNSGSKCKQYPSSPDRESQKNHLPEDKPVINNTYEENDLEKQDPESLKRGIVHSSSENEIIPIDQWNNIKGRKMSTEDYPESSSYLPASQTIVPDVVVVEETTDAGKSTQNHNEHRFEPMDCTISDRDNDSSFGIPDTWNQQEDISMKISEQYGTDPDFLVNLEAANQPSPVSVLEAPFMEGNLLSSKCFLSVTASLNDVKRQLEFLRSESIEDYSEGPGMVVSSDDEPDPTEDSLKECDVNEYSTKSFRIAESRDFSYLVDVLTEAGFHTRNPDILNGWHSAETPISLSVFETLEKKYGEQISWKRSARRLLFDCINLGLIEILQPCLGDPMWTKPVSRRLTSYAQNLKEIEEELYMLLVSQENEAKTNSSEKVFGKDDGWLSLGYYIAAIGREIENSLIDELAAEIVSL</sequence>
<name>A0A0B0PD01_GOSAR</name>
<accession>A0A0B0PD01</accession>
<organism evidence="1 2">
    <name type="scientific">Gossypium arboreum</name>
    <name type="common">Tree cotton</name>
    <name type="synonym">Gossypium nanking</name>
    <dbReference type="NCBI Taxonomy" id="29729"/>
    <lineage>
        <taxon>Eukaryota</taxon>
        <taxon>Viridiplantae</taxon>
        <taxon>Streptophyta</taxon>
        <taxon>Embryophyta</taxon>
        <taxon>Tracheophyta</taxon>
        <taxon>Spermatophyta</taxon>
        <taxon>Magnoliopsida</taxon>
        <taxon>eudicotyledons</taxon>
        <taxon>Gunneridae</taxon>
        <taxon>Pentapetalae</taxon>
        <taxon>rosids</taxon>
        <taxon>malvids</taxon>
        <taxon>Malvales</taxon>
        <taxon>Malvaceae</taxon>
        <taxon>Malvoideae</taxon>
        <taxon>Gossypium</taxon>
    </lineage>
</organism>
<evidence type="ECO:0000313" key="1">
    <source>
        <dbReference type="EMBL" id="KHG24328.1"/>
    </source>
</evidence>
<reference evidence="2" key="1">
    <citation type="submission" date="2014-09" db="EMBL/GenBank/DDBJ databases">
        <authorList>
            <person name="Mudge J."/>
            <person name="Ramaraj T."/>
            <person name="Lindquist I.E."/>
            <person name="Bharti A.K."/>
            <person name="Sundararajan A."/>
            <person name="Cameron C.T."/>
            <person name="Woodward J.E."/>
            <person name="May G.D."/>
            <person name="Brubaker C."/>
            <person name="Broadhvest J."/>
            <person name="Wilkins T.A."/>
        </authorList>
    </citation>
    <scope>NUCLEOTIDE SEQUENCE</scope>
    <source>
        <strain evidence="2">cv. AKA8401</strain>
    </source>
</reference>
<keyword evidence="1" id="KW-0808">Transferase</keyword>
<dbReference type="Pfam" id="PF14383">
    <property type="entry name" value="VARLMGL"/>
    <property type="match status" value="1"/>
</dbReference>
<dbReference type="EMBL" id="KN428444">
    <property type="protein sequence ID" value="KHG24328.1"/>
    <property type="molecule type" value="Genomic_DNA"/>
</dbReference>
<dbReference type="AlphaFoldDB" id="A0A0B0PD01"/>